<organism evidence="3 4">
    <name type="scientific">Daphnia pulex</name>
    <name type="common">Water flea</name>
    <dbReference type="NCBI Taxonomy" id="6669"/>
    <lineage>
        <taxon>Eukaryota</taxon>
        <taxon>Metazoa</taxon>
        <taxon>Ecdysozoa</taxon>
        <taxon>Arthropoda</taxon>
        <taxon>Crustacea</taxon>
        <taxon>Branchiopoda</taxon>
        <taxon>Diplostraca</taxon>
        <taxon>Cladocera</taxon>
        <taxon>Anomopoda</taxon>
        <taxon>Daphniidae</taxon>
        <taxon>Daphnia</taxon>
    </lineage>
</organism>
<gene>
    <name evidence="3" type="ORF">DAPPUDRAFT_111754</name>
</gene>
<sequence>MTAAAFSTERLIGLRLLAGRGPATYWPSLVLPLLAVLALLLCWKPAGASEFPERECCDDLILLPPAVDAGPDIRKTVPLGGNGGVGVGGTTSSSFSTEVPPHSSSEHPDTSNFLYPEFIPELSLDLGYPLPPPPLHPHHQHPHPAAPDGSNYVPTTTGTGIM</sequence>
<dbReference type="KEGG" id="dpx:DAPPUDRAFT_111754"/>
<feature type="compositionally biased region" description="Polar residues" evidence="1">
    <location>
        <begin position="152"/>
        <end position="162"/>
    </location>
</feature>
<proteinExistence type="predicted"/>
<dbReference type="EMBL" id="GL732610">
    <property type="protein sequence ID" value="EFX71353.1"/>
    <property type="molecule type" value="Genomic_DNA"/>
</dbReference>
<feature type="region of interest" description="Disordered" evidence="1">
    <location>
        <begin position="130"/>
        <end position="162"/>
    </location>
</feature>
<feature type="transmembrane region" description="Helical" evidence="2">
    <location>
        <begin position="25"/>
        <end position="43"/>
    </location>
</feature>
<evidence type="ECO:0000256" key="1">
    <source>
        <dbReference type="SAM" id="MobiDB-lite"/>
    </source>
</evidence>
<name>E9HA27_DAPPU</name>
<reference evidence="3 4" key="1">
    <citation type="journal article" date="2011" name="Science">
        <title>The ecoresponsive genome of Daphnia pulex.</title>
        <authorList>
            <person name="Colbourne J.K."/>
            <person name="Pfrender M.E."/>
            <person name="Gilbert D."/>
            <person name="Thomas W.K."/>
            <person name="Tucker A."/>
            <person name="Oakley T.H."/>
            <person name="Tokishita S."/>
            <person name="Aerts A."/>
            <person name="Arnold G.J."/>
            <person name="Basu M.K."/>
            <person name="Bauer D.J."/>
            <person name="Caceres C.E."/>
            <person name="Carmel L."/>
            <person name="Casola C."/>
            <person name="Choi J.H."/>
            <person name="Detter J.C."/>
            <person name="Dong Q."/>
            <person name="Dusheyko S."/>
            <person name="Eads B.D."/>
            <person name="Frohlich T."/>
            <person name="Geiler-Samerotte K.A."/>
            <person name="Gerlach D."/>
            <person name="Hatcher P."/>
            <person name="Jogdeo S."/>
            <person name="Krijgsveld J."/>
            <person name="Kriventseva E.V."/>
            <person name="Kultz D."/>
            <person name="Laforsch C."/>
            <person name="Lindquist E."/>
            <person name="Lopez J."/>
            <person name="Manak J.R."/>
            <person name="Muller J."/>
            <person name="Pangilinan J."/>
            <person name="Patwardhan R.P."/>
            <person name="Pitluck S."/>
            <person name="Pritham E.J."/>
            <person name="Rechtsteiner A."/>
            <person name="Rho M."/>
            <person name="Rogozin I.B."/>
            <person name="Sakarya O."/>
            <person name="Salamov A."/>
            <person name="Schaack S."/>
            <person name="Shapiro H."/>
            <person name="Shiga Y."/>
            <person name="Skalitzky C."/>
            <person name="Smith Z."/>
            <person name="Souvorov A."/>
            <person name="Sung W."/>
            <person name="Tang Z."/>
            <person name="Tsuchiya D."/>
            <person name="Tu H."/>
            <person name="Vos H."/>
            <person name="Wang M."/>
            <person name="Wolf Y.I."/>
            <person name="Yamagata H."/>
            <person name="Yamada T."/>
            <person name="Ye Y."/>
            <person name="Shaw J.R."/>
            <person name="Andrews J."/>
            <person name="Crease T.J."/>
            <person name="Tang H."/>
            <person name="Lucas S.M."/>
            <person name="Robertson H.M."/>
            <person name="Bork P."/>
            <person name="Koonin E.V."/>
            <person name="Zdobnov E.M."/>
            <person name="Grigoriev I.V."/>
            <person name="Lynch M."/>
            <person name="Boore J.L."/>
        </authorList>
    </citation>
    <scope>NUCLEOTIDE SEQUENCE [LARGE SCALE GENOMIC DNA]</scope>
</reference>
<keyword evidence="2" id="KW-1133">Transmembrane helix</keyword>
<feature type="compositionally biased region" description="Gly residues" evidence="1">
    <location>
        <begin position="80"/>
        <end position="89"/>
    </location>
</feature>
<evidence type="ECO:0000313" key="3">
    <source>
        <dbReference type="EMBL" id="EFX71353.1"/>
    </source>
</evidence>
<evidence type="ECO:0000313" key="4">
    <source>
        <dbReference type="Proteomes" id="UP000000305"/>
    </source>
</evidence>
<evidence type="ECO:0000256" key="2">
    <source>
        <dbReference type="SAM" id="Phobius"/>
    </source>
</evidence>
<accession>E9HA27</accession>
<dbReference type="AlphaFoldDB" id="E9HA27"/>
<keyword evidence="2" id="KW-0812">Transmembrane</keyword>
<dbReference type="Proteomes" id="UP000000305">
    <property type="component" value="Unassembled WGS sequence"/>
</dbReference>
<dbReference type="InParanoid" id="E9HA27"/>
<keyword evidence="4" id="KW-1185">Reference proteome</keyword>
<dbReference type="HOGENOM" id="CLU_1637147_0_0_1"/>
<keyword evidence="2" id="KW-0472">Membrane</keyword>
<protein>
    <submittedName>
        <fullName evidence="3">Uncharacterized protein</fullName>
    </submittedName>
</protein>
<feature type="compositionally biased region" description="Low complexity" evidence="1">
    <location>
        <begin position="90"/>
        <end position="99"/>
    </location>
</feature>
<feature type="region of interest" description="Disordered" evidence="1">
    <location>
        <begin position="78"/>
        <end position="110"/>
    </location>
</feature>